<name>A0A1I4K305_9HYPH</name>
<dbReference type="InterPro" id="IPR005280">
    <property type="entry name" value="Homoserine_kinase_II"/>
</dbReference>
<evidence type="ECO:0000259" key="11">
    <source>
        <dbReference type="Pfam" id="PF01636"/>
    </source>
</evidence>
<evidence type="ECO:0000313" key="12">
    <source>
        <dbReference type="EMBL" id="SFL72967.1"/>
    </source>
</evidence>
<accession>A0A1I4K305</accession>
<feature type="domain" description="Aminoglycoside phosphotransferase" evidence="11">
    <location>
        <begin position="50"/>
        <end position="280"/>
    </location>
</feature>
<dbReference type="CDD" id="cd05153">
    <property type="entry name" value="HomoserineK_II"/>
    <property type="match status" value="1"/>
</dbReference>
<dbReference type="SUPFAM" id="SSF56112">
    <property type="entry name" value="Protein kinase-like (PK-like)"/>
    <property type="match status" value="1"/>
</dbReference>
<dbReference type="InterPro" id="IPR050249">
    <property type="entry name" value="Pseudomonas-type_ThrB"/>
</dbReference>
<proteinExistence type="inferred from homology"/>
<evidence type="ECO:0000256" key="4">
    <source>
        <dbReference type="ARBA" id="ARBA00022741"/>
    </source>
</evidence>
<dbReference type="NCBIfam" id="TIGR00938">
    <property type="entry name" value="thrB_alt"/>
    <property type="match status" value="1"/>
</dbReference>
<dbReference type="STRING" id="582667.SAMN05192568_1009111"/>
<keyword evidence="13" id="KW-1185">Reference proteome</keyword>
<dbReference type="Gene3D" id="3.30.200.20">
    <property type="entry name" value="Phosphorylase Kinase, domain 1"/>
    <property type="match status" value="1"/>
</dbReference>
<dbReference type="PANTHER" id="PTHR21064:SF6">
    <property type="entry name" value="AMINOGLYCOSIDE PHOSPHOTRANSFERASE DOMAIN-CONTAINING PROTEIN"/>
    <property type="match status" value="1"/>
</dbReference>
<dbReference type="PANTHER" id="PTHR21064">
    <property type="entry name" value="AMINOGLYCOSIDE PHOSPHOTRANSFERASE DOMAIN-CONTAINING PROTEIN-RELATED"/>
    <property type="match status" value="1"/>
</dbReference>
<dbReference type="GO" id="GO:0004413">
    <property type="term" value="F:homoserine kinase activity"/>
    <property type="evidence" value="ECO:0007669"/>
    <property type="project" value="UniProtKB-UniRule"/>
</dbReference>
<organism evidence="12 13">
    <name type="scientific">Methylobacterium pseudosasicola</name>
    <dbReference type="NCBI Taxonomy" id="582667"/>
    <lineage>
        <taxon>Bacteria</taxon>
        <taxon>Pseudomonadati</taxon>
        <taxon>Pseudomonadota</taxon>
        <taxon>Alphaproteobacteria</taxon>
        <taxon>Hyphomicrobiales</taxon>
        <taxon>Methylobacteriaceae</taxon>
        <taxon>Methylobacterium</taxon>
    </lineage>
</organism>
<dbReference type="EC" id="2.7.1.39" evidence="8 9"/>
<evidence type="ECO:0000313" key="13">
    <source>
        <dbReference type="Proteomes" id="UP000199048"/>
    </source>
</evidence>
<dbReference type="InterPro" id="IPR002575">
    <property type="entry name" value="Aminoglycoside_PTrfase"/>
</dbReference>
<evidence type="ECO:0000256" key="3">
    <source>
        <dbReference type="ARBA" id="ARBA00022697"/>
    </source>
</evidence>
<dbReference type="UniPathway" id="UPA00050">
    <property type="reaction ID" value="UER00064"/>
</dbReference>
<dbReference type="Gene3D" id="3.90.1200.10">
    <property type="match status" value="1"/>
</dbReference>
<evidence type="ECO:0000256" key="6">
    <source>
        <dbReference type="ARBA" id="ARBA00022840"/>
    </source>
</evidence>
<keyword evidence="3 8" id="KW-0791">Threonine biosynthesis</keyword>
<dbReference type="HAMAP" id="MF_00301">
    <property type="entry name" value="Homoser_kinase_2"/>
    <property type="match status" value="1"/>
</dbReference>
<reference evidence="13" key="1">
    <citation type="submission" date="2016-10" db="EMBL/GenBank/DDBJ databases">
        <authorList>
            <person name="Varghese N."/>
            <person name="Submissions S."/>
        </authorList>
    </citation>
    <scope>NUCLEOTIDE SEQUENCE [LARGE SCALE GENOMIC DNA]</scope>
    <source>
        <strain evidence="13">BL36</strain>
    </source>
</reference>
<comment type="pathway">
    <text evidence="8">Amino-acid biosynthesis; L-threonine biosynthesis; L-threonine from L-aspartate: step 4/5.</text>
</comment>
<comment type="similarity">
    <text evidence="7 8">Belongs to the pseudomonas-type ThrB family.</text>
</comment>
<keyword evidence="6 8" id="KW-0067">ATP-binding</keyword>
<dbReference type="AlphaFoldDB" id="A0A1I4K305"/>
<evidence type="ECO:0000256" key="2">
    <source>
        <dbReference type="ARBA" id="ARBA00022679"/>
    </source>
</evidence>
<evidence type="ECO:0000256" key="5">
    <source>
        <dbReference type="ARBA" id="ARBA00022777"/>
    </source>
</evidence>
<dbReference type="EMBL" id="FOTK01000009">
    <property type="protein sequence ID" value="SFL72967.1"/>
    <property type="molecule type" value="Genomic_DNA"/>
</dbReference>
<evidence type="ECO:0000256" key="10">
    <source>
        <dbReference type="SAM" id="MobiDB-lite"/>
    </source>
</evidence>
<evidence type="ECO:0000256" key="1">
    <source>
        <dbReference type="ARBA" id="ARBA00022605"/>
    </source>
</evidence>
<keyword evidence="4 8" id="KW-0547">Nucleotide-binding</keyword>
<dbReference type="Proteomes" id="UP000199048">
    <property type="component" value="Unassembled WGS sequence"/>
</dbReference>
<evidence type="ECO:0000256" key="7">
    <source>
        <dbReference type="ARBA" id="ARBA00038240"/>
    </source>
</evidence>
<protein>
    <recommendedName>
        <fullName evidence="8 9">Homoserine kinase</fullName>
        <shortName evidence="8">HK</shortName>
        <shortName evidence="8">HSK</shortName>
        <ecNumber evidence="8 9">2.7.1.39</ecNumber>
    </recommendedName>
</protein>
<evidence type="ECO:0000256" key="9">
    <source>
        <dbReference type="NCBIfam" id="TIGR00938"/>
    </source>
</evidence>
<keyword evidence="1 8" id="KW-0028">Amino-acid biosynthesis</keyword>
<comment type="catalytic activity">
    <reaction evidence="8">
        <text>L-homoserine + ATP = O-phospho-L-homoserine + ADP + H(+)</text>
        <dbReference type="Rhea" id="RHEA:13985"/>
        <dbReference type="ChEBI" id="CHEBI:15378"/>
        <dbReference type="ChEBI" id="CHEBI:30616"/>
        <dbReference type="ChEBI" id="CHEBI:57476"/>
        <dbReference type="ChEBI" id="CHEBI:57590"/>
        <dbReference type="ChEBI" id="CHEBI:456216"/>
        <dbReference type="EC" id="2.7.1.39"/>
    </reaction>
</comment>
<feature type="region of interest" description="Disordered" evidence="10">
    <location>
        <begin position="1"/>
        <end position="20"/>
    </location>
</feature>
<keyword evidence="5 8" id="KW-0418">Kinase</keyword>
<sequence>MSASLPPIADPDSQKNPEPEREHVAVYTEVSDAALSEFLSAYDIGSLLSFKGIAEGVENSNFFLHTTQGSYILTLYEKRVREGDLPFFIGLMEHLSARGLACPQPVRDRAGTALGQLCGRPAAIVSFLEGVSVKTPGVGHCRELGRALAELHAAGADFGMARENSLSVESWRPLFAQAEAQADSVAPGLAERTRADLALLETAWPQNLPGGVIHADLFTDNVFFIGDSLSGLIDFYFACTDAFAYDLAVCLNAWCFEADGRFHRDMAAALIAGYEAVRPLEPAEVAALPILCRGAALRFMLTRLVDWLNVPPGALVKPKDPREFDRRLTFHRQARDARDYGRQA</sequence>
<dbReference type="InterPro" id="IPR011009">
    <property type="entry name" value="Kinase-like_dom_sf"/>
</dbReference>
<dbReference type="GO" id="GO:0005524">
    <property type="term" value="F:ATP binding"/>
    <property type="evidence" value="ECO:0007669"/>
    <property type="project" value="UniProtKB-KW"/>
</dbReference>
<gene>
    <name evidence="8" type="primary">thrB</name>
    <name evidence="12" type="ORF">SAMN05192568_1009111</name>
</gene>
<dbReference type="Pfam" id="PF01636">
    <property type="entry name" value="APH"/>
    <property type="match status" value="1"/>
</dbReference>
<dbReference type="NCBIfam" id="NF003558">
    <property type="entry name" value="PRK05231.1"/>
    <property type="match status" value="1"/>
</dbReference>
<evidence type="ECO:0000256" key="8">
    <source>
        <dbReference type="HAMAP-Rule" id="MF_00301"/>
    </source>
</evidence>
<keyword evidence="2 8" id="KW-0808">Transferase</keyword>
<dbReference type="GO" id="GO:0009088">
    <property type="term" value="P:threonine biosynthetic process"/>
    <property type="evidence" value="ECO:0007669"/>
    <property type="project" value="UniProtKB-UniRule"/>
</dbReference>